<dbReference type="SUPFAM" id="SSF53335">
    <property type="entry name" value="S-adenosyl-L-methionine-dependent methyltransferases"/>
    <property type="match status" value="1"/>
</dbReference>
<comment type="caution">
    <text evidence="2">The sequence shown here is derived from an EMBL/GenBank/DDBJ whole genome shotgun (WGS) entry which is preliminary data.</text>
</comment>
<accession>A0ABT9DDQ4</accession>
<keyword evidence="3" id="KW-1185">Reference proteome</keyword>
<dbReference type="InterPro" id="IPR029063">
    <property type="entry name" value="SAM-dependent_MTases_sf"/>
</dbReference>
<evidence type="ECO:0000313" key="3">
    <source>
        <dbReference type="Proteomes" id="UP001232536"/>
    </source>
</evidence>
<dbReference type="Gene3D" id="3.40.50.150">
    <property type="entry name" value="Vaccinia Virus protein VP39"/>
    <property type="match status" value="1"/>
</dbReference>
<dbReference type="Pfam" id="PF13489">
    <property type="entry name" value="Methyltransf_23"/>
    <property type="match status" value="1"/>
</dbReference>
<dbReference type="EC" id="2.1.1.-" evidence="2"/>
<dbReference type="GO" id="GO:0008168">
    <property type="term" value="F:methyltransferase activity"/>
    <property type="evidence" value="ECO:0007669"/>
    <property type="project" value="UniProtKB-KW"/>
</dbReference>
<dbReference type="RefSeq" id="WP_304602242.1">
    <property type="nucleotide sequence ID" value="NZ_JAUQYO010000001.1"/>
</dbReference>
<dbReference type="Proteomes" id="UP001232536">
    <property type="component" value="Unassembled WGS sequence"/>
</dbReference>
<evidence type="ECO:0000313" key="2">
    <source>
        <dbReference type="EMBL" id="MDO8108549.1"/>
    </source>
</evidence>
<dbReference type="PANTHER" id="PTHR43861">
    <property type="entry name" value="TRANS-ACONITATE 2-METHYLTRANSFERASE-RELATED"/>
    <property type="match status" value="1"/>
</dbReference>
<dbReference type="CDD" id="cd02440">
    <property type="entry name" value="AdoMet_MTases"/>
    <property type="match status" value="1"/>
</dbReference>
<organism evidence="2 3">
    <name type="scientific">Actinotalea lenta</name>
    <dbReference type="NCBI Taxonomy" id="3064654"/>
    <lineage>
        <taxon>Bacteria</taxon>
        <taxon>Bacillati</taxon>
        <taxon>Actinomycetota</taxon>
        <taxon>Actinomycetes</taxon>
        <taxon>Micrococcales</taxon>
        <taxon>Cellulomonadaceae</taxon>
        <taxon>Actinotalea</taxon>
    </lineage>
</organism>
<gene>
    <name evidence="2" type="ORF">Q6348_15230</name>
</gene>
<reference evidence="2 3" key="1">
    <citation type="submission" date="2023-07" db="EMBL/GenBank/DDBJ databases">
        <title>Description of novel actinomycetes strains, isolated from tidal flat sediment.</title>
        <authorList>
            <person name="Lu C."/>
        </authorList>
    </citation>
    <scope>NUCLEOTIDE SEQUENCE [LARGE SCALE GENOMIC DNA]</scope>
    <source>
        <strain evidence="2 3">SYSU T00b441</strain>
    </source>
</reference>
<keyword evidence="2" id="KW-0489">Methyltransferase</keyword>
<feature type="coiled-coil region" evidence="1">
    <location>
        <begin position="228"/>
        <end position="269"/>
    </location>
</feature>
<name>A0ABT9DDQ4_9CELL</name>
<sequence length="293" mass="31677">MPTYDTTVDPDAANTSHALMLDLVGGGSRVLDVGCATGYLAQALAARGCTVSGVEMDPAAAEIARPLLDRLVVGNLAELDLVAELGAGQFDVVVLGDVLEHLEQPEAVLRSMVPLLAPGGSFVISTPNVAHGSLRLGLLLGRWEYTDRGLLDRTHLRFFTRASLRALLRTAGLVPTELRRTVVDPLGGEVRIDPATLPAGLIDWVRAQPDADTYQFVWRAVPDTDAAVAQLARERDELTDRLGALGAELASARRERDDARGSLDELQRTRVMRWSALPRGAYRRVRTAMGRGR</sequence>
<keyword evidence="1" id="KW-0175">Coiled coil</keyword>
<dbReference type="GO" id="GO:0032259">
    <property type="term" value="P:methylation"/>
    <property type="evidence" value="ECO:0007669"/>
    <property type="project" value="UniProtKB-KW"/>
</dbReference>
<protein>
    <submittedName>
        <fullName evidence="2">Class I SAM-dependent methyltransferase</fullName>
        <ecNumber evidence="2">2.1.1.-</ecNumber>
    </submittedName>
</protein>
<evidence type="ECO:0000256" key="1">
    <source>
        <dbReference type="SAM" id="Coils"/>
    </source>
</evidence>
<dbReference type="EMBL" id="JAUQYP010000002">
    <property type="protein sequence ID" value="MDO8108549.1"/>
    <property type="molecule type" value="Genomic_DNA"/>
</dbReference>
<proteinExistence type="predicted"/>
<keyword evidence="2" id="KW-0808">Transferase</keyword>